<sequence>MIRDLTYRARNYVQRSPQCRGLSDFKRDRLIRGIAKLLSWAYKQGFEQGKAHGVGCGCCECQVSQSRKGQ</sequence>
<reference evidence="1" key="1">
    <citation type="journal article" date="2015" name="Nature">
        <title>Complex archaea that bridge the gap between prokaryotes and eukaryotes.</title>
        <authorList>
            <person name="Spang A."/>
            <person name="Saw J.H."/>
            <person name="Jorgensen S.L."/>
            <person name="Zaremba-Niedzwiedzka K."/>
            <person name="Martijn J."/>
            <person name="Lind A.E."/>
            <person name="van Eijk R."/>
            <person name="Schleper C."/>
            <person name="Guy L."/>
            <person name="Ettema T.J."/>
        </authorList>
    </citation>
    <scope>NUCLEOTIDE SEQUENCE</scope>
</reference>
<name>A0A0F9K6W2_9ZZZZ</name>
<evidence type="ECO:0000313" key="1">
    <source>
        <dbReference type="EMBL" id="KKM77864.1"/>
    </source>
</evidence>
<comment type="caution">
    <text evidence="1">The sequence shown here is derived from an EMBL/GenBank/DDBJ whole genome shotgun (WGS) entry which is preliminary data.</text>
</comment>
<dbReference type="EMBL" id="LAZR01008580">
    <property type="protein sequence ID" value="KKM77864.1"/>
    <property type="molecule type" value="Genomic_DNA"/>
</dbReference>
<organism evidence="1">
    <name type="scientific">marine sediment metagenome</name>
    <dbReference type="NCBI Taxonomy" id="412755"/>
    <lineage>
        <taxon>unclassified sequences</taxon>
        <taxon>metagenomes</taxon>
        <taxon>ecological metagenomes</taxon>
    </lineage>
</organism>
<dbReference type="AlphaFoldDB" id="A0A0F9K6W2"/>
<protein>
    <submittedName>
        <fullName evidence="1">Uncharacterized protein</fullName>
    </submittedName>
</protein>
<gene>
    <name evidence="1" type="ORF">LCGC14_1365790</name>
</gene>
<accession>A0A0F9K6W2</accession>
<proteinExistence type="predicted"/>